<keyword evidence="6" id="KW-1185">Reference proteome</keyword>
<dbReference type="InterPro" id="IPR033928">
    <property type="entry name" value="EPS8_PTB"/>
</dbReference>
<evidence type="ECO:0000256" key="4">
    <source>
        <dbReference type="SAM" id="MobiDB-lite"/>
    </source>
</evidence>
<feature type="region of interest" description="Disordered" evidence="4">
    <location>
        <begin position="1"/>
        <end position="57"/>
    </location>
</feature>
<accession>A0A1S3J940</accession>
<dbReference type="OrthoDB" id="4680325at2759"/>
<dbReference type="InterPro" id="IPR039801">
    <property type="entry name" value="EPS8-like"/>
</dbReference>
<feature type="compositionally biased region" description="Basic and acidic residues" evidence="4">
    <location>
        <begin position="735"/>
        <end position="764"/>
    </location>
</feature>
<dbReference type="Proteomes" id="UP000085678">
    <property type="component" value="Unplaced"/>
</dbReference>
<gene>
    <name evidence="7 8 9" type="primary">LOC106171223</name>
</gene>
<dbReference type="PROSITE" id="PS50002">
    <property type="entry name" value="SH3"/>
    <property type="match status" value="1"/>
</dbReference>
<evidence type="ECO:0000256" key="1">
    <source>
        <dbReference type="ARBA" id="ARBA00006197"/>
    </source>
</evidence>
<dbReference type="KEGG" id="lak:106171223"/>
<dbReference type="Gene3D" id="2.30.30.40">
    <property type="entry name" value="SH3 Domains"/>
    <property type="match status" value="1"/>
</dbReference>
<dbReference type="GO" id="GO:0005886">
    <property type="term" value="C:plasma membrane"/>
    <property type="evidence" value="ECO:0007669"/>
    <property type="project" value="TreeGrafter"/>
</dbReference>
<keyword evidence="9" id="KW-0675">Receptor</keyword>
<dbReference type="Pfam" id="PF22975">
    <property type="entry name" value="EPS8_2nd"/>
    <property type="match status" value="1"/>
</dbReference>
<dbReference type="Gene3D" id="2.30.29.30">
    <property type="entry name" value="Pleckstrin-homology domain (PH domain)/Phosphotyrosine-binding domain (PTB)"/>
    <property type="match status" value="1"/>
</dbReference>
<feature type="compositionally biased region" description="Basic and acidic residues" evidence="4">
    <location>
        <begin position="684"/>
        <end position="708"/>
    </location>
</feature>
<dbReference type="InterPro" id="IPR013625">
    <property type="entry name" value="PTB"/>
</dbReference>
<reference evidence="7 8" key="1">
    <citation type="submission" date="2025-04" db="UniProtKB">
        <authorList>
            <consortium name="RefSeq"/>
        </authorList>
    </citation>
    <scope>IDENTIFICATION</scope>
    <source>
        <tissue evidence="7 8">Gonads</tissue>
    </source>
</reference>
<dbReference type="InterPro" id="IPR055093">
    <property type="entry name" value="EPS8_2nd"/>
</dbReference>
<proteinExistence type="inferred from homology"/>
<dbReference type="GeneID" id="106171223"/>
<dbReference type="CDD" id="cd01210">
    <property type="entry name" value="PTB_EPS8"/>
    <property type="match status" value="1"/>
</dbReference>
<dbReference type="InterPro" id="IPR011993">
    <property type="entry name" value="PH-like_dom_sf"/>
</dbReference>
<dbReference type="Pfam" id="PF18016">
    <property type="entry name" value="SAM_3"/>
    <property type="match status" value="1"/>
</dbReference>
<feature type="compositionally biased region" description="Pro residues" evidence="4">
    <location>
        <begin position="714"/>
        <end position="727"/>
    </location>
</feature>
<evidence type="ECO:0000256" key="3">
    <source>
        <dbReference type="PROSITE-ProRule" id="PRU00192"/>
    </source>
</evidence>
<dbReference type="AlphaFoldDB" id="A0A1S3J940"/>
<dbReference type="SUPFAM" id="SSF50729">
    <property type="entry name" value="PH domain-like"/>
    <property type="match status" value="1"/>
</dbReference>
<name>A0A1S3J940_LINAN</name>
<feature type="domain" description="SH3" evidence="5">
    <location>
        <begin position="629"/>
        <end position="688"/>
    </location>
</feature>
<feature type="compositionally biased region" description="Pro residues" evidence="4">
    <location>
        <begin position="234"/>
        <end position="252"/>
    </location>
</feature>
<evidence type="ECO:0000313" key="6">
    <source>
        <dbReference type="Proteomes" id="UP000085678"/>
    </source>
</evidence>
<keyword evidence="9" id="KW-0418">Kinase</keyword>
<feature type="region of interest" description="Disordered" evidence="4">
    <location>
        <begin position="227"/>
        <end position="252"/>
    </location>
</feature>
<feature type="compositionally biased region" description="Basic and acidic residues" evidence="4">
    <location>
        <begin position="880"/>
        <end position="891"/>
    </location>
</feature>
<comment type="similarity">
    <text evidence="1">Belongs to the EPS8 family.</text>
</comment>
<evidence type="ECO:0000313" key="8">
    <source>
        <dbReference type="RefSeq" id="XP_013406923.1"/>
    </source>
</evidence>
<dbReference type="InterPro" id="IPR001452">
    <property type="entry name" value="SH3_domain"/>
</dbReference>
<keyword evidence="9" id="KW-0808">Transferase</keyword>
<dbReference type="InterPro" id="IPR041418">
    <property type="entry name" value="SAM_3"/>
</dbReference>
<feature type="compositionally biased region" description="Polar residues" evidence="4">
    <location>
        <begin position="912"/>
        <end position="929"/>
    </location>
</feature>
<evidence type="ECO:0000256" key="2">
    <source>
        <dbReference type="ARBA" id="ARBA00022443"/>
    </source>
</evidence>
<dbReference type="Pfam" id="PF00018">
    <property type="entry name" value="SH3_1"/>
    <property type="match status" value="1"/>
</dbReference>
<dbReference type="RefSeq" id="XP_013406915.1">
    <property type="nucleotide sequence ID" value="XM_013551461.1"/>
</dbReference>
<dbReference type="GO" id="GO:0007266">
    <property type="term" value="P:Rho protein signal transduction"/>
    <property type="evidence" value="ECO:0007669"/>
    <property type="project" value="TreeGrafter"/>
</dbReference>
<dbReference type="Gene3D" id="1.10.150.50">
    <property type="entry name" value="Transcription Factor, Ets-1"/>
    <property type="match status" value="1"/>
</dbReference>
<organism evidence="6 7">
    <name type="scientific">Lingula anatina</name>
    <name type="common">Brachiopod</name>
    <name type="synonym">Lingula unguis</name>
    <dbReference type="NCBI Taxonomy" id="7574"/>
    <lineage>
        <taxon>Eukaryota</taxon>
        <taxon>Metazoa</taxon>
        <taxon>Spiralia</taxon>
        <taxon>Lophotrochozoa</taxon>
        <taxon>Brachiopoda</taxon>
        <taxon>Linguliformea</taxon>
        <taxon>Lingulata</taxon>
        <taxon>Lingulida</taxon>
        <taxon>Linguloidea</taxon>
        <taxon>Lingulidae</taxon>
        <taxon>Lingula</taxon>
    </lineage>
</organism>
<dbReference type="InterPro" id="IPR013761">
    <property type="entry name" value="SAM/pointed_sf"/>
</dbReference>
<dbReference type="SMART" id="SM00326">
    <property type="entry name" value="SH3"/>
    <property type="match status" value="1"/>
</dbReference>
<sequence>MPGVMQRGNDMYGYGQPQENGYDAYRGREDSYRMRENPYPPREEPMYARSSKQNGVNHADYNYRPREMDYQNGYNTAPERMSERMPARDDRDPFGNPVYDMDHLATFTVGSREGLLFPEDGIRKLRQMEQNSGIWTMRCRMVIERKHLVVIDGQTGEEMERFPLPLVSEPAAVSSSDRRDIYNNIVLFIVVEDPKKKNSNPSEMHIFQCVSRPAQEVVDDIKVAKMGKVRPSSGGPPPRIPPPPIEPAPEPPNGMQVRNHISMFEERGRREPYGGGYGVPRGPRTNVMRREDDNDSVVSERTERDVQLLNHCFDDIEKFVARLQFAAEAYKELSRRQKNRGKSKKKVMGEGMLTMRARPPPPQDFIDIFAKFKLSFNLLAKLKAHIHDPNAPELVHFLFTPLSLVVEASKDPRHGTPDLASQVISPLLTVHARELLLNCLTSKEIDLWMSLGEPWSVHRDAWKGYVPPYVPRFYDGWQPGGPVQFDDDANSAIAQAVSNHAAQIRNKEQITRAVGQAEEHVLPVQSNERPHYRETVFRDQQQQHQYSPQENGRDTDPYFDRGPPLPPQVGQSDPRSAGFQAYVEKHIDRNRQAQHEAMARRQEPQLPPEPRVLSFEEKQKIFLRELRSKGAKVYEVMHERSGRNAKELTVSKGEILEVLDDGRNWWKLRNSEGTVGHAPYTILKKYDDDSDPRGHDSSFDERDRRDFGRSNGARPPPPPPGPPPPPVNGNWKQANRQEETKKPKPKENEEKTIIHKAASKDDLHNELKNQLTKGKNRNSRPVSHGRPISAVYLTMYSTTEEVGEWLQSKNFPERVVYKLDEYDGESLFKASQAELERLIGKEQGQRLASQVLVQKNLSGFKDTNSGNNELAAILQKRKQRADSSENGKRDSGLGSPPDFSPATPPRSDYDQSDSLSVSSEDQPTGNTLRDQLRRQRKKITTNSPQGGRERFSYY</sequence>
<dbReference type="SUPFAM" id="SSF50044">
    <property type="entry name" value="SH3-domain"/>
    <property type="match status" value="1"/>
</dbReference>
<dbReference type="STRING" id="7574.A0A1S3J940"/>
<dbReference type="InterPro" id="IPR036028">
    <property type="entry name" value="SH3-like_dom_sf"/>
</dbReference>
<feature type="compositionally biased region" description="Polar residues" evidence="4">
    <location>
        <begin position="538"/>
        <end position="550"/>
    </location>
</feature>
<feature type="compositionally biased region" description="Basic and acidic residues" evidence="4">
    <location>
        <begin position="288"/>
        <end position="299"/>
    </location>
</feature>
<dbReference type="PANTHER" id="PTHR12287:SF23">
    <property type="entry name" value="AROUSER, ISOFORM A-RELATED"/>
    <property type="match status" value="1"/>
</dbReference>
<evidence type="ECO:0000313" key="9">
    <source>
        <dbReference type="RefSeq" id="XP_013406931.1"/>
    </source>
</evidence>
<evidence type="ECO:0000259" key="5">
    <source>
        <dbReference type="PROSITE" id="PS50002"/>
    </source>
</evidence>
<feature type="compositionally biased region" description="Basic and acidic residues" evidence="4">
    <location>
        <begin position="25"/>
        <end position="46"/>
    </location>
</feature>
<protein>
    <submittedName>
        <fullName evidence="7 8">Epidermal growth factor receptor kinase substrate 8-like protein 2 isoform X1</fullName>
    </submittedName>
</protein>
<dbReference type="GO" id="GO:0016301">
    <property type="term" value="F:kinase activity"/>
    <property type="evidence" value="ECO:0007669"/>
    <property type="project" value="UniProtKB-KW"/>
</dbReference>
<keyword evidence="2 3" id="KW-0728">SH3 domain</keyword>
<dbReference type="RefSeq" id="XP_013406923.1">
    <property type="nucleotide sequence ID" value="XM_013551469.1"/>
</dbReference>
<feature type="region of interest" description="Disordered" evidence="4">
    <location>
        <begin position="684"/>
        <end position="764"/>
    </location>
</feature>
<dbReference type="GO" id="GO:0035023">
    <property type="term" value="P:regulation of Rho protein signal transduction"/>
    <property type="evidence" value="ECO:0007669"/>
    <property type="project" value="TreeGrafter"/>
</dbReference>
<dbReference type="FunFam" id="2.30.29.30:FF:000289">
    <property type="entry name" value="Epidermal growth factor receptor kinase substrate 8"/>
    <property type="match status" value="1"/>
</dbReference>
<feature type="region of interest" description="Disordered" evidence="4">
    <location>
        <begin position="268"/>
        <end position="299"/>
    </location>
</feature>
<dbReference type="PANTHER" id="PTHR12287">
    <property type="entry name" value="EPIDERMAL GROWTH FACTOR RECEPTOR KINASE SUBSTRATE EPS8-RELATED PROTEIN"/>
    <property type="match status" value="1"/>
</dbReference>
<evidence type="ECO:0000313" key="7">
    <source>
        <dbReference type="RefSeq" id="XP_013406915.1"/>
    </source>
</evidence>
<feature type="region of interest" description="Disordered" evidence="4">
    <location>
        <begin position="875"/>
        <end position="954"/>
    </location>
</feature>
<dbReference type="GO" id="GO:0003779">
    <property type="term" value="F:actin binding"/>
    <property type="evidence" value="ECO:0007669"/>
    <property type="project" value="TreeGrafter"/>
</dbReference>
<dbReference type="Pfam" id="PF08416">
    <property type="entry name" value="PTB"/>
    <property type="match status" value="1"/>
</dbReference>
<feature type="region of interest" description="Disordered" evidence="4">
    <location>
        <begin position="538"/>
        <end position="575"/>
    </location>
</feature>
<dbReference type="RefSeq" id="XP_013406931.1">
    <property type="nucleotide sequence ID" value="XM_013551477.2"/>
</dbReference>